<gene>
    <name evidence="8" type="ORF">METZ01_LOCUS255970</name>
</gene>
<dbReference type="EMBL" id="UINC01069609">
    <property type="protein sequence ID" value="SVC03116.1"/>
    <property type="molecule type" value="Genomic_DNA"/>
</dbReference>
<keyword evidence="3" id="KW-1134">Transmembrane beta strand</keyword>
<dbReference type="AlphaFoldDB" id="A0A382IU11"/>
<evidence type="ECO:0008006" key="9">
    <source>
        <dbReference type="Google" id="ProtNLM"/>
    </source>
</evidence>
<dbReference type="SUPFAM" id="SSF56954">
    <property type="entry name" value="Outer membrane efflux proteins (OEP)"/>
    <property type="match status" value="1"/>
</dbReference>
<organism evidence="8">
    <name type="scientific">marine metagenome</name>
    <dbReference type="NCBI Taxonomy" id="408172"/>
    <lineage>
        <taxon>unclassified sequences</taxon>
        <taxon>metagenomes</taxon>
        <taxon>ecological metagenomes</taxon>
    </lineage>
</organism>
<name>A0A382IU11_9ZZZZ</name>
<dbReference type="PANTHER" id="PTHR30026">
    <property type="entry name" value="OUTER MEMBRANE PROTEIN TOLC"/>
    <property type="match status" value="1"/>
</dbReference>
<comment type="subcellular location">
    <subcellularLocation>
        <location evidence="1">Cell outer membrane</location>
    </subcellularLocation>
</comment>
<keyword evidence="2" id="KW-0813">Transport</keyword>
<accession>A0A382IU11</accession>
<evidence type="ECO:0000256" key="7">
    <source>
        <dbReference type="SAM" id="MobiDB-lite"/>
    </source>
</evidence>
<dbReference type="GO" id="GO:0015562">
    <property type="term" value="F:efflux transmembrane transporter activity"/>
    <property type="evidence" value="ECO:0007669"/>
    <property type="project" value="InterPro"/>
</dbReference>
<dbReference type="InterPro" id="IPR003423">
    <property type="entry name" value="OMP_efflux"/>
</dbReference>
<evidence type="ECO:0000256" key="6">
    <source>
        <dbReference type="ARBA" id="ARBA00023237"/>
    </source>
</evidence>
<feature type="non-terminal residue" evidence="8">
    <location>
        <position position="271"/>
    </location>
</feature>
<dbReference type="InterPro" id="IPR051906">
    <property type="entry name" value="TolC-like"/>
</dbReference>
<keyword evidence="6" id="KW-0998">Cell outer membrane</keyword>
<evidence type="ECO:0000256" key="5">
    <source>
        <dbReference type="ARBA" id="ARBA00023136"/>
    </source>
</evidence>
<evidence type="ECO:0000256" key="1">
    <source>
        <dbReference type="ARBA" id="ARBA00004442"/>
    </source>
</evidence>
<keyword evidence="4" id="KW-0812">Transmembrane</keyword>
<dbReference type="Pfam" id="PF02321">
    <property type="entry name" value="OEP"/>
    <property type="match status" value="1"/>
</dbReference>
<feature type="compositionally biased region" description="Polar residues" evidence="7">
    <location>
        <begin position="75"/>
        <end position="88"/>
    </location>
</feature>
<evidence type="ECO:0000256" key="2">
    <source>
        <dbReference type="ARBA" id="ARBA00022448"/>
    </source>
</evidence>
<dbReference type="GO" id="GO:0015288">
    <property type="term" value="F:porin activity"/>
    <property type="evidence" value="ECO:0007669"/>
    <property type="project" value="TreeGrafter"/>
</dbReference>
<dbReference type="Gene3D" id="1.20.1600.10">
    <property type="entry name" value="Outer membrane efflux proteins (OEP)"/>
    <property type="match status" value="1"/>
</dbReference>
<feature type="region of interest" description="Disordered" evidence="7">
    <location>
        <begin position="67"/>
        <end position="88"/>
    </location>
</feature>
<proteinExistence type="predicted"/>
<protein>
    <recommendedName>
        <fullName evidence="9">TolC family protein</fullName>
    </recommendedName>
</protein>
<keyword evidence="5" id="KW-0472">Membrane</keyword>
<sequence length="271" mass="29905">MKKLLIIFSLIIVLQTNSLAANLSQALLEAYTNNAELNAERENINVSKKNLDISKSEFLPTITLKGSKSSEDTSKLTNQDGTGATVTDVNPETRSVKIEQKIFQGFGGVADYEKNKIGLVLADAKLLQTEQKILLKAVEAFSGLIFAKEKFSINKRNVNLSERQVETDRIRLDRGQVSVADLAQSESSLAGSQAKFIQAKNNVITAKLNYENIIGPIQDSSDLNKDINLNLKIPLTLENAIQLSKINNPDLIIAKLEYEQSERDVQIAQSD</sequence>
<dbReference type="GO" id="GO:1990281">
    <property type="term" value="C:efflux pump complex"/>
    <property type="evidence" value="ECO:0007669"/>
    <property type="project" value="TreeGrafter"/>
</dbReference>
<dbReference type="GO" id="GO:0009279">
    <property type="term" value="C:cell outer membrane"/>
    <property type="evidence" value="ECO:0007669"/>
    <property type="project" value="UniProtKB-SubCell"/>
</dbReference>
<reference evidence="8" key="1">
    <citation type="submission" date="2018-05" db="EMBL/GenBank/DDBJ databases">
        <authorList>
            <person name="Lanie J.A."/>
            <person name="Ng W.-L."/>
            <person name="Kazmierczak K.M."/>
            <person name="Andrzejewski T.M."/>
            <person name="Davidsen T.M."/>
            <person name="Wayne K.J."/>
            <person name="Tettelin H."/>
            <person name="Glass J.I."/>
            <person name="Rusch D."/>
            <person name="Podicherti R."/>
            <person name="Tsui H.-C.T."/>
            <person name="Winkler M.E."/>
        </authorList>
    </citation>
    <scope>NUCLEOTIDE SEQUENCE</scope>
</reference>
<dbReference type="PANTHER" id="PTHR30026:SF20">
    <property type="entry name" value="OUTER MEMBRANE PROTEIN TOLC"/>
    <property type="match status" value="1"/>
</dbReference>
<evidence type="ECO:0000256" key="4">
    <source>
        <dbReference type="ARBA" id="ARBA00022692"/>
    </source>
</evidence>
<evidence type="ECO:0000313" key="8">
    <source>
        <dbReference type="EMBL" id="SVC03116.1"/>
    </source>
</evidence>
<evidence type="ECO:0000256" key="3">
    <source>
        <dbReference type="ARBA" id="ARBA00022452"/>
    </source>
</evidence>